<dbReference type="InterPro" id="IPR010432">
    <property type="entry name" value="RDD"/>
</dbReference>
<proteinExistence type="predicted"/>
<dbReference type="RefSeq" id="WP_189570749.1">
    <property type="nucleotide sequence ID" value="NZ_BMXI01000011.1"/>
</dbReference>
<feature type="transmembrane region" description="Helical" evidence="6">
    <location>
        <begin position="28"/>
        <end position="50"/>
    </location>
</feature>
<dbReference type="InterPro" id="IPR051791">
    <property type="entry name" value="Pra-immunoreactive"/>
</dbReference>
<reference evidence="8" key="1">
    <citation type="journal article" date="2014" name="Int. J. Syst. Evol. Microbiol.">
        <title>Complete genome sequence of Corynebacterium casei LMG S-19264T (=DSM 44701T), isolated from a smear-ripened cheese.</title>
        <authorList>
            <consortium name="US DOE Joint Genome Institute (JGI-PGF)"/>
            <person name="Walter F."/>
            <person name="Albersmeier A."/>
            <person name="Kalinowski J."/>
            <person name="Ruckert C."/>
        </authorList>
    </citation>
    <scope>NUCLEOTIDE SEQUENCE</scope>
    <source>
        <strain evidence="8">KCTC 12988</strain>
    </source>
</reference>
<organism evidence="8 9">
    <name type="scientific">Roseibacillus persicicus</name>
    <dbReference type="NCBI Taxonomy" id="454148"/>
    <lineage>
        <taxon>Bacteria</taxon>
        <taxon>Pseudomonadati</taxon>
        <taxon>Verrucomicrobiota</taxon>
        <taxon>Verrucomicrobiia</taxon>
        <taxon>Verrucomicrobiales</taxon>
        <taxon>Verrucomicrobiaceae</taxon>
        <taxon>Roseibacillus</taxon>
    </lineage>
</organism>
<keyword evidence="9" id="KW-1185">Reference proteome</keyword>
<comment type="caution">
    <text evidence="8">The sequence shown here is derived from an EMBL/GenBank/DDBJ whole genome shotgun (WGS) entry which is preliminary data.</text>
</comment>
<dbReference type="PANTHER" id="PTHR36115:SF4">
    <property type="entry name" value="MEMBRANE PROTEIN"/>
    <property type="match status" value="1"/>
</dbReference>
<evidence type="ECO:0000256" key="5">
    <source>
        <dbReference type="ARBA" id="ARBA00023136"/>
    </source>
</evidence>
<feature type="transmembrane region" description="Helical" evidence="6">
    <location>
        <begin position="56"/>
        <end position="80"/>
    </location>
</feature>
<evidence type="ECO:0000256" key="2">
    <source>
        <dbReference type="ARBA" id="ARBA00022475"/>
    </source>
</evidence>
<evidence type="ECO:0000259" key="7">
    <source>
        <dbReference type="Pfam" id="PF06271"/>
    </source>
</evidence>
<feature type="domain" description="RDD" evidence="7">
    <location>
        <begin position="22"/>
        <end position="128"/>
    </location>
</feature>
<evidence type="ECO:0000256" key="6">
    <source>
        <dbReference type="SAM" id="Phobius"/>
    </source>
</evidence>
<accession>A0A918TS23</accession>
<name>A0A918TS23_9BACT</name>
<reference evidence="8" key="2">
    <citation type="submission" date="2020-09" db="EMBL/GenBank/DDBJ databases">
        <authorList>
            <person name="Sun Q."/>
            <person name="Kim S."/>
        </authorList>
    </citation>
    <scope>NUCLEOTIDE SEQUENCE</scope>
    <source>
        <strain evidence="8">KCTC 12988</strain>
    </source>
</reference>
<comment type="subcellular location">
    <subcellularLocation>
        <location evidence="1">Cell membrane</location>
        <topology evidence="1">Multi-pass membrane protein</topology>
    </subcellularLocation>
</comment>
<dbReference type="Proteomes" id="UP000644507">
    <property type="component" value="Unassembled WGS sequence"/>
</dbReference>
<sequence>MNSSGSHPTSIPNPVYPRASGEKRLLNFFIDFTVCSALTLGLEVGAHLFASSFNAIWSGAFLATWSPLALVLIAFTYYFVMELLARRTLGKILTNTLVESIEGTKPSLAQINIRTLARFIPFELFTFLGPTGEGLHDALSNTRVVDTSKPAVFFKSKEYSSPKINPAEGKPIPIREG</sequence>
<gene>
    <name evidence="8" type="ORF">GCM10007100_26870</name>
</gene>
<keyword evidence="5 6" id="KW-0472">Membrane</keyword>
<keyword evidence="4 6" id="KW-1133">Transmembrane helix</keyword>
<dbReference type="AlphaFoldDB" id="A0A918TS23"/>
<dbReference type="GO" id="GO:0005886">
    <property type="term" value="C:plasma membrane"/>
    <property type="evidence" value="ECO:0007669"/>
    <property type="project" value="UniProtKB-SubCell"/>
</dbReference>
<keyword evidence="3 6" id="KW-0812">Transmembrane</keyword>
<evidence type="ECO:0000256" key="1">
    <source>
        <dbReference type="ARBA" id="ARBA00004651"/>
    </source>
</evidence>
<dbReference type="PANTHER" id="PTHR36115">
    <property type="entry name" value="PROLINE-RICH ANTIGEN HOMOLOG-RELATED"/>
    <property type="match status" value="1"/>
</dbReference>
<evidence type="ECO:0000313" key="9">
    <source>
        <dbReference type="Proteomes" id="UP000644507"/>
    </source>
</evidence>
<evidence type="ECO:0000313" key="8">
    <source>
        <dbReference type="EMBL" id="GHC58486.1"/>
    </source>
</evidence>
<evidence type="ECO:0000256" key="3">
    <source>
        <dbReference type="ARBA" id="ARBA00022692"/>
    </source>
</evidence>
<protein>
    <recommendedName>
        <fullName evidence="7">RDD domain-containing protein</fullName>
    </recommendedName>
</protein>
<evidence type="ECO:0000256" key="4">
    <source>
        <dbReference type="ARBA" id="ARBA00022989"/>
    </source>
</evidence>
<dbReference type="EMBL" id="BMXI01000011">
    <property type="protein sequence ID" value="GHC58486.1"/>
    <property type="molecule type" value="Genomic_DNA"/>
</dbReference>
<dbReference type="Pfam" id="PF06271">
    <property type="entry name" value="RDD"/>
    <property type="match status" value="1"/>
</dbReference>
<keyword evidence="2" id="KW-1003">Cell membrane</keyword>